<keyword evidence="4" id="KW-1185">Reference proteome</keyword>
<evidence type="ECO:0000259" key="2">
    <source>
        <dbReference type="Pfam" id="PF24802"/>
    </source>
</evidence>
<dbReference type="EMBL" id="ML994629">
    <property type="protein sequence ID" value="KAF2186520.1"/>
    <property type="molecule type" value="Genomic_DNA"/>
</dbReference>
<dbReference type="InterPro" id="IPR056120">
    <property type="entry name" value="DUF7703"/>
</dbReference>
<name>A0A6A6E8N6_9PEZI</name>
<dbReference type="PANTHER" id="PTHR37013">
    <property type="entry name" value="INTEGRAL MEMBRANE PROTEIN (AFU_ORTHOLOGUE AFUA_1G05950)-RELATED"/>
    <property type="match status" value="1"/>
</dbReference>
<dbReference type="Pfam" id="PF24802">
    <property type="entry name" value="DUF7703"/>
    <property type="match status" value="1"/>
</dbReference>
<sequence length="193" mass="21905">MGQSLIDGVLPTKNHHLSLYIFETRKHLKSNVMLSFDGQTNRGVFRHPIYTNIPVIFLDCSLLALSYADFFYIQSAYKPCVYGAKLRVEFAILNRLISRKSSSHPSIPTATGPATRSQTPARSPTTFVLRHLAAGVRGVECRLWMGKPKYIPGRTQTFSRMQVKASCRLPKFWCSLLVKRHLYCQVLVELDLS</sequence>
<evidence type="ECO:0000256" key="1">
    <source>
        <dbReference type="SAM" id="MobiDB-lite"/>
    </source>
</evidence>
<feature type="domain" description="DUF7703" evidence="2">
    <location>
        <begin position="18"/>
        <end position="99"/>
    </location>
</feature>
<dbReference type="PANTHER" id="PTHR37013:SF4">
    <property type="entry name" value="INTEGRAL MEMBRANE PROTEIN"/>
    <property type="match status" value="1"/>
</dbReference>
<evidence type="ECO:0000313" key="4">
    <source>
        <dbReference type="Proteomes" id="UP000800200"/>
    </source>
</evidence>
<gene>
    <name evidence="3" type="ORF">K469DRAFT_139749</name>
</gene>
<dbReference type="Proteomes" id="UP000800200">
    <property type="component" value="Unassembled WGS sequence"/>
</dbReference>
<feature type="compositionally biased region" description="Polar residues" evidence="1">
    <location>
        <begin position="103"/>
        <end position="121"/>
    </location>
</feature>
<accession>A0A6A6E8N6</accession>
<proteinExistence type="predicted"/>
<evidence type="ECO:0000313" key="3">
    <source>
        <dbReference type="EMBL" id="KAF2186520.1"/>
    </source>
</evidence>
<protein>
    <recommendedName>
        <fullName evidence="2">DUF7703 domain-containing protein</fullName>
    </recommendedName>
</protein>
<dbReference type="OrthoDB" id="3537377at2759"/>
<feature type="region of interest" description="Disordered" evidence="1">
    <location>
        <begin position="101"/>
        <end position="121"/>
    </location>
</feature>
<organism evidence="3 4">
    <name type="scientific">Zopfia rhizophila CBS 207.26</name>
    <dbReference type="NCBI Taxonomy" id="1314779"/>
    <lineage>
        <taxon>Eukaryota</taxon>
        <taxon>Fungi</taxon>
        <taxon>Dikarya</taxon>
        <taxon>Ascomycota</taxon>
        <taxon>Pezizomycotina</taxon>
        <taxon>Dothideomycetes</taxon>
        <taxon>Dothideomycetes incertae sedis</taxon>
        <taxon>Zopfiaceae</taxon>
        <taxon>Zopfia</taxon>
    </lineage>
</organism>
<reference evidence="3" key="1">
    <citation type="journal article" date="2020" name="Stud. Mycol.">
        <title>101 Dothideomycetes genomes: a test case for predicting lifestyles and emergence of pathogens.</title>
        <authorList>
            <person name="Haridas S."/>
            <person name="Albert R."/>
            <person name="Binder M."/>
            <person name="Bloem J."/>
            <person name="Labutti K."/>
            <person name="Salamov A."/>
            <person name="Andreopoulos B."/>
            <person name="Baker S."/>
            <person name="Barry K."/>
            <person name="Bills G."/>
            <person name="Bluhm B."/>
            <person name="Cannon C."/>
            <person name="Castanera R."/>
            <person name="Culley D."/>
            <person name="Daum C."/>
            <person name="Ezra D."/>
            <person name="Gonzalez J."/>
            <person name="Henrissat B."/>
            <person name="Kuo A."/>
            <person name="Liang C."/>
            <person name="Lipzen A."/>
            <person name="Lutzoni F."/>
            <person name="Magnuson J."/>
            <person name="Mondo S."/>
            <person name="Nolan M."/>
            <person name="Ohm R."/>
            <person name="Pangilinan J."/>
            <person name="Park H.-J."/>
            <person name="Ramirez L."/>
            <person name="Alfaro M."/>
            <person name="Sun H."/>
            <person name="Tritt A."/>
            <person name="Yoshinaga Y."/>
            <person name="Zwiers L.-H."/>
            <person name="Turgeon B."/>
            <person name="Goodwin S."/>
            <person name="Spatafora J."/>
            <person name="Crous P."/>
            <person name="Grigoriev I."/>
        </authorList>
    </citation>
    <scope>NUCLEOTIDE SEQUENCE</scope>
    <source>
        <strain evidence="3">CBS 207.26</strain>
    </source>
</reference>
<dbReference type="AlphaFoldDB" id="A0A6A6E8N6"/>